<organism evidence="2 3">
    <name type="scientific">Tuber borchii</name>
    <name type="common">White truffle</name>
    <dbReference type="NCBI Taxonomy" id="42251"/>
    <lineage>
        <taxon>Eukaryota</taxon>
        <taxon>Fungi</taxon>
        <taxon>Dikarya</taxon>
        <taxon>Ascomycota</taxon>
        <taxon>Pezizomycotina</taxon>
        <taxon>Pezizomycetes</taxon>
        <taxon>Pezizales</taxon>
        <taxon>Tuberaceae</taxon>
        <taxon>Tuber</taxon>
    </lineage>
</organism>
<dbReference type="EMBL" id="NESQ01000349">
    <property type="protein sequence ID" value="PUU73735.1"/>
    <property type="molecule type" value="Genomic_DNA"/>
</dbReference>
<gene>
    <name evidence="2" type="ORF">B9Z19DRAFT_1094473</name>
</gene>
<feature type="transmembrane region" description="Helical" evidence="1">
    <location>
        <begin position="683"/>
        <end position="709"/>
    </location>
</feature>
<keyword evidence="1" id="KW-0812">Transmembrane</keyword>
<feature type="transmembrane region" description="Helical" evidence="1">
    <location>
        <begin position="1137"/>
        <end position="1158"/>
    </location>
</feature>
<sequence>MAHSQGFGGHELSSNSRTQLSQFNHPYTPVDTLKPQILPKPEANLIIGLNDQNCNKPWKPFTLRAPTLLASLLITVALIALIEYINKISIEEKALFFAEEAEGFPVGVVFCYRYLPQMIVVVLGVGWAAVDLDVKRLEPYFQLSKPEGATASNSIFLHYPFDFIGFVPINAARKGHWNVFWAGLALCVIFWGIVPLNSSLLTTQHVTRDIETSFKPIKKLATFDDQQEAMSGYFLYTSYGITWLGEKVHSFMTLALIAIPFKPASYSRAQSYITRGNESWTAQARVYQTELACTPCEIKEIKSPNGTEYTFSTDKCVYSTDPLPNPNATRNMMYIWLTEGECREPNLFLALWAKSRDAHNRSDELDLNTLYCKPSYHYQTHEVTVDGTNGAILRAVPVGGRTNFTQEDKIIDIFEFERNVGLVATSSGGSPRHFSNQAPRSVSSFEDWGLDSPTPQIPYVVGLSPEKKFDDFKDPTTFRDGLDRMHKLFFNTALETMLVSDSGGEEVVGKRRVTSIGIVVVPQFAHILAGFLGLVVICLGGVFLVSYNRQNNLASDPDTLGTKMALVANSETLLRDFSGADECPAPDLCIEPRKYKLGTWGGRGEYRLDVVMGRDNLLVQTPHASCTIPHSGKLVGPIELTIWTGLAATFVNIALFTLLIVLYKSALRWNGLPTLSDSQLVSQIIFSFIPTVITTILEPFWVLVGRYLALYQPYTELRRGNASPASSLGLKYTNIPPVLIAPRALRHGHIFLFLASMMVITANFLAVVLGGIFDQSSRPLTFDAMVTYPFTTSIDTEIQRVNSREGFPVETFAKDLEEHWLVVSTNVVEGTDLPPWVTDEFYFLPFEWESGNKAGLRTSVTQGYGGNLTCRLLASNNFQQIFNPRVEVSNMAAFGVNVIVPISDGGSVLCSNNQTMNADSLKQGTHPFAMEWTWGLDASDGSDQKAVQACGSQILAGWGRGEADHDASSAPARTSVTMQSNTTIICRQQISTGEFMVTVDGEGNVKRTKLIGGLQYDDPRIFNRSTSVGSFTAQLAMLLRVPPKQGFDVGIMHSDDISPCFPQFIGGHLINNTLSDPSTPSPSFEDAQHALSKFYKRFFTIVLAMNQDTIFVPAGNVSRSEVGQLVSFQPRMSMDPVIFYIAVAILGFQLIAGTIIFVTPRRFLPRFPYTLASEISFFHASSALSDVAGTANMNSAMRSRHLKRLGGRYGYGRFKGWDGEMHVGIERMGLIEGYTESETMTMSRTVLAGEDNLELIV</sequence>
<feature type="transmembrane region" description="Helical" evidence="1">
    <location>
        <begin position="524"/>
        <end position="545"/>
    </location>
</feature>
<proteinExistence type="predicted"/>
<dbReference type="STRING" id="42251.A0A2T6ZE15"/>
<keyword evidence="1" id="KW-0472">Membrane</keyword>
<feature type="transmembrane region" description="Helical" evidence="1">
    <location>
        <begin position="750"/>
        <end position="773"/>
    </location>
</feature>
<evidence type="ECO:0000256" key="1">
    <source>
        <dbReference type="SAM" id="Phobius"/>
    </source>
</evidence>
<feature type="transmembrane region" description="Helical" evidence="1">
    <location>
        <begin position="640"/>
        <end position="663"/>
    </location>
</feature>
<dbReference type="Pfam" id="PF11915">
    <property type="entry name" value="DUF3433"/>
    <property type="match status" value="2"/>
</dbReference>
<protein>
    <submittedName>
        <fullName evidence="2">Uncharacterized protein</fullName>
    </submittedName>
</protein>
<accession>A0A2T6ZE15</accession>
<evidence type="ECO:0000313" key="3">
    <source>
        <dbReference type="Proteomes" id="UP000244722"/>
    </source>
</evidence>
<evidence type="ECO:0000313" key="2">
    <source>
        <dbReference type="EMBL" id="PUU73735.1"/>
    </source>
</evidence>
<keyword evidence="1" id="KW-1133">Transmembrane helix</keyword>
<dbReference type="Proteomes" id="UP000244722">
    <property type="component" value="Unassembled WGS sequence"/>
</dbReference>
<comment type="caution">
    <text evidence="2">The sequence shown here is derived from an EMBL/GenBank/DDBJ whole genome shotgun (WGS) entry which is preliminary data.</text>
</comment>
<feature type="transmembrane region" description="Helical" evidence="1">
    <location>
        <begin position="106"/>
        <end position="130"/>
    </location>
</feature>
<keyword evidence="3" id="KW-1185">Reference proteome</keyword>
<feature type="transmembrane region" description="Helical" evidence="1">
    <location>
        <begin position="176"/>
        <end position="194"/>
    </location>
</feature>
<dbReference type="PANTHER" id="PTHR37544:SF3">
    <property type="entry name" value="SPRAY"/>
    <property type="match status" value="1"/>
</dbReference>
<feature type="transmembrane region" description="Helical" evidence="1">
    <location>
        <begin position="150"/>
        <end position="169"/>
    </location>
</feature>
<dbReference type="InterPro" id="IPR021840">
    <property type="entry name" value="DUF3433"/>
</dbReference>
<reference evidence="2 3" key="1">
    <citation type="submission" date="2017-04" db="EMBL/GenBank/DDBJ databases">
        <title>Draft genome sequence of Tuber borchii Vittad., a whitish edible truffle.</title>
        <authorList>
            <consortium name="DOE Joint Genome Institute"/>
            <person name="Murat C."/>
            <person name="Kuo A."/>
            <person name="Barry K.W."/>
            <person name="Clum A."/>
            <person name="Dockter R.B."/>
            <person name="Fauchery L."/>
            <person name="Iotti M."/>
            <person name="Kohler A."/>
            <person name="Labutti K."/>
            <person name="Lindquist E.A."/>
            <person name="Lipzen A."/>
            <person name="Ohm R.A."/>
            <person name="Wang M."/>
            <person name="Grigoriev I.V."/>
            <person name="Zambonelli A."/>
            <person name="Martin F.M."/>
        </authorList>
    </citation>
    <scope>NUCLEOTIDE SEQUENCE [LARGE SCALE GENOMIC DNA]</scope>
    <source>
        <strain evidence="2 3">Tbo3840</strain>
    </source>
</reference>
<feature type="transmembrane region" description="Helical" evidence="1">
    <location>
        <begin position="65"/>
        <end position="85"/>
    </location>
</feature>
<dbReference type="PANTHER" id="PTHR37544">
    <property type="entry name" value="SPRAY-RELATED"/>
    <property type="match status" value="1"/>
</dbReference>
<dbReference type="OrthoDB" id="3248909at2759"/>
<dbReference type="AlphaFoldDB" id="A0A2T6ZE15"/>
<name>A0A2T6ZE15_TUBBO</name>